<accession>A0A0G4H8Q7</accession>
<dbReference type="EMBL" id="CDMZ01002006">
    <property type="protein sequence ID" value="CEM40282.1"/>
    <property type="molecule type" value="Genomic_DNA"/>
</dbReference>
<dbReference type="AlphaFoldDB" id="A0A0G4H8Q7"/>
<dbReference type="VEuPathDB" id="CryptoDB:Cvel_5901"/>
<dbReference type="SUPFAM" id="SSF52047">
    <property type="entry name" value="RNI-like"/>
    <property type="match status" value="1"/>
</dbReference>
<proteinExistence type="predicted"/>
<dbReference type="SMART" id="SM00368">
    <property type="entry name" value="LRR_RI"/>
    <property type="match status" value="5"/>
</dbReference>
<evidence type="ECO:0000313" key="1">
    <source>
        <dbReference type="EMBL" id="CEM40282.1"/>
    </source>
</evidence>
<dbReference type="InterPro" id="IPR001611">
    <property type="entry name" value="Leu-rich_rpt"/>
</dbReference>
<reference evidence="1" key="1">
    <citation type="submission" date="2014-11" db="EMBL/GenBank/DDBJ databases">
        <authorList>
            <person name="Otto D Thomas"/>
            <person name="Naeem Raeece"/>
        </authorList>
    </citation>
    <scope>NUCLEOTIDE SEQUENCE</scope>
</reference>
<dbReference type="Gene3D" id="3.80.10.10">
    <property type="entry name" value="Ribonuclease Inhibitor"/>
    <property type="match status" value="1"/>
</dbReference>
<organism evidence="1">
    <name type="scientific">Chromera velia CCMP2878</name>
    <dbReference type="NCBI Taxonomy" id="1169474"/>
    <lineage>
        <taxon>Eukaryota</taxon>
        <taxon>Sar</taxon>
        <taxon>Alveolata</taxon>
        <taxon>Colpodellida</taxon>
        <taxon>Chromeraceae</taxon>
        <taxon>Chromera</taxon>
    </lineage>
</organism>
<sequence>MRGSKPQRVLHFSTNAFEVESCVYREPKRFNCSSLDGDPLKEAYQLAPSREVRDLPLDHSLLLSHSEGNPLGPEGIRTVGEGLRASTVSCLHTLDLEGTGLNGQGLRSLCGAVRGGCLRIETINLSGNKIGGVGGIEDLSSVLCVNNLPSLHVRLLRECGLEDADVRPLAGAIGKGDLENLEVLDLGGNACKGAFLGALGKALCSDAAPQLKALNVKDARKGTVSNKQAVTTFLGALSAPTCPPKLQVTGLRVVPMDVQEAEVRALGACKDPSLRTLDLSLSAHQVVPFFQEVVGAGEGLKYEVLDLRMDFSLGPTALTAS</sequence>
<dbReference type="Pfam" id="PF13516">
    <property type="entry name" value="LRR_6"/>
    <property type="match status" value="2"/>
</dbReference>
<dbReference type="InterPro" id="IPR032675">
    <property type="entry name" value="LRR_dom_sf"/>
</dbReference>
<gene>
    <name evidence="1" type="ORF">Cvel_5901</name>
</gene>
<dbReference type="PhylomeDB" id="A0A0G4H8Q7"/>
<name>A0A0G4H8Q7_9ALVE</name>
<protein>
    <submittedName>
        <fullName evidence="1">Uncharacterized protein</fullName>
    </submittedName>
</protein>